<comment type="subcellular location">
    <subcellularLocation>
        <location evidence="1">Cell membrane</location>
    </subcellularLocation>
</comment>
<keyword evidence="1 2" id="KW-0472">Membrane</keyword>
<dbReference type="EMBL" id="LN774769">
    <property type="protein sequence ID" value="CEN27865.1"/>
    <property type="molecule type" value="Genomic_DNA"/>
</dbReference>
<evidence type="ECO:0000256" key="1">
    <source>
        <dbReference type="PIRNR" id="PIRNR005348"/>
    </source>
</evidence>
<feature type="transmembrane region" description="Helical" evidence="2">
    <location>
        <begin position="97"/>
        <end position="119"/>
    </location>
</feature>
<comment type="similarity">
    <text evidence="1">Belongs to the 2-hydroxycarboxylate transporter (2-HCT) (TC 2.A.24) family.</text>
</comment>
<keyword evidence="1" id="KW-1003">Cell membrane</keyword>
<feature type="transmembrane region" description="Helical" evidence="2">
    <location>
        <begin position="62"/>
        <end position="85"/>
    </location>
</feature>
<proteinExistence type="inferred from homology"/>
<name>A0A0D6DWJ5_9LACT</name>
<feature type="transmembrane region" description="Helical" evidence="2">
    <location>
        <begin position="305"/>
        <end position="327"/>
    </location>
</feature>
<keyword evidence="2" id="KW-0812">Transmembrane</keyword>
<feature type="transmembrane region" description="Helical" evidence="2">
    <location>
        <begin position="339"/>
        <end position="359"/>
    </location>
</feature>
<dbReference type="PIRSF" id="PIRSF005348">
    <property type="entry name" value="YxkH"/>
    <property type="match status" value="1"/>
</dbReference>
<feature type="transmembrane region" description="Helical" evidence="2">
    <location>
        <begin position="131"/>
        <end position="154"/>
    </location>
</feature>
<dbReference type="GO" id="GO:0005886">
    <property type="term" value="C:plasma membrane"/>
    <property type="evidence" value="ECO:0007669"/>
    <property type="project" value="UniProtKB-SubCell"/>
</dbReference>
<feature type="transmembrane region" description="Helical" evidence="2">
    <location>
        <begin position="250"/>
        <end position="270"/>
    </location>
</feature>
<organism evidence="3 4">
    <name type="scientific">Pseudolactococcus piscium MKFS47</name>
    <dbReference type="NCBI Taxonomy" id="297352"/>
    <lineage>
        <taxon>Bacteria</taxon>
        <taxon>Bacillati</taxon>
        <taxon>Bacillota</taxon>
        <taxon>Bacilli</taxon>
        <taxon>Lactobacillales</taxon>
        <taxon>Streptococcaceae</taxon>
        <taxon>Pseudolactococcus</taxon>
    </lineage>
</organism>
<sequence length="426" mass="45357">MKKLKSIKISGISLPLYAFVMIVLAIVISLGKLPLNMVGITLLLVALGHLLYYIGEKLPIMNAYLGGGSVFTLIGATLLSTFHLIPAHVIGAVGKFMGGQFGFLDFYIAALICGSILGMNRKLLIKASTKFIPVALVTMVVGFFAVGFMGMLLGKGFAHSVMYVSMPMMAGGMGAGITPLSQIYASGLFHGNQTAIFSQLAPAVTFGNIIAIIGALSISKVFAKTKYNGHGTLITATKEELAKPKIVLDAQQIGVGLLFSFSLLMVGNILNNFFPKVHEYAFMIIIVFIIKATDTVPKKLEDAVVMFNQVIMTNLTHAVLAGIGLALIDLKTLASAFTWQFVVLCLTSVIAMGLTSWFLGLALGMYPVETAIGAGMINNSMGGTGNIAVLSASDRMEMIAFAQMANRLCGAIVLIMGGILIRFFYH</sequence>
<dbReference type="PANTHER" id="PTHR40033:SF1">
    <property type="entry name" value="CITRATE-SODIUM SYMPORTER"/>
    <property type="match status" value="1"/>
</dbReference>
<feature type="transmembrane region" description="Helical" evidence="2">
    <location>
        <begin position="12"/>
        <end position="31"/>
    </location>
</feature>
<dbReference type="InterPro" id="IPR004679">
    <property type="entry name" value="2-OHcarboxylate_transport"/>
</dbReference>
<dbReference type="Proteomes" id="UP000033166">
    <property type="component" value="Chromosome I"/>
</dbReference>
<evidence type="ECO:0000313" key="4">
    <source>
        <dbReference type="Proteomes" id="UP000033166"/>
    </source>
</evidence>
<keyword evidence="2" id="KW-1133">Transmembrane helix</keyword>
<dbReference type="GeneID" id="71636462"/>
<evidence type="ECO:0000256" key="2">
    <source>
        <dbReference type="SAM" id="Phobius"/>
    </source>
</evidence>
<feature type="transmembrane region" description="Helical" evidence="2">
    <location>
        <begin position="196"/>
        <end position="218"/>
    </location>
</feature>
<feature type="transmembrane region" description="Helical" evidence="2">
    <location>
        <begin position="160"/>
        <end position="184"/>
    </location>
</feature>
<feature type="transmembrane region" description="Helical" evidence="2">
    <location>
        <begin position="277"/>
        <end position="293"/>
    </location>
</feature>
<feature type="transmembrane region" description="Helical" evidence="2">
    <location>
        <begin position="371"/>
        <end position="392"/>
    </location>
</feature>
<dbReference type="PANTHER" id="PTHR40033">
    <property type="entry name" value="NA(+)-MALATE SYMPORTER"/>
    <property type="match status" value="1"/>
</dbReference>
<feature type="transmembrane region" description="Helical" evidence="2">
    <location>
        <begin position="404"/>
        <end position="425"/>
    </location>
</feature>
<feature type="transmembrane region" description="Helical" evidence="2">
    <location>
        <begin position="37"/>
        <end position="55"/>
    </location>
</feature>
<gene>
    <name evidence="3" type="primary">mleP</name>
    <name evidence="3" type="ORF">LACPI_0665</name>
</gene>
<evidence type="ECO:0000313" key="3">
    <source>
        <dbReference type="EMBL" id="CEN27865.1"/>
    </source>
</evidence>
<reference evidence="4" key="1">
    <citation type="submission" date="2015-01" db="EMBL/GenBank/DDBJ databases">
        <authorList>
            <person name="Andreevskaya M."/>
        </authorList>
    </citation>
    <scope>NUCLEOTIDE SEQUENCE [LARGE SCALE GENOMIC DNA]</scope>
    <source>
        <strain evidence="4">MKFS47</strain>
    </source>
</reference>
<keyword evidence="1" id="KW-0769">Symport</keyword>
<dbReference type="KEGG" id="lpk:LACPI_0665"/>
<protein>
    <submittedName>
        <fullName evidence="3">Malate/Na+ symporter MleP</fullName>
    </submittedName>
</protein>
<dbReference type="Pfam" id="PF03390">
    <property type="entry name" value="2HCT"/>
    <property type="match status" value="1"/>
</dbReference>
<dbReference type="STRING" id="1364.LP2241_20281"/>
<keyword evidence="1" id="KW-0813">Transport</keyword>
<dbReference type="RefSeq" id="WP_047915087.1">
    <property type="nucleotide sequence ID" value="NZ_LN774769.1"/>
</dbReference>
<dbReference type="GO" id="GO:0008514">
    <property type="term" value="F:organic anion transmembrane transporter activity"/>
    <property type="evidence" value="ECO:0007669"/>
    <property type="project" value="InterPro"/>
</dbReference>
<dbReference type="AlphaFoldDB" id="A0A0D6DWJ5"/>
<dbReference type="GO" id="GO:0015293">
    <property type="term" value="F:symporter activity"/>
    <property type="evidence" value="ECO:0007669"/>
    <property type="project" value="UniProtKB-UniRule"/>
</dbReference>
<accession>A0A0D6DWJ5</accession>
<dbReference type="HOGENOM" id="CLU_041211_0_1_9"/>